<dbReference type="EMBL" id="JACAZH010000048">
    <property type="protein sequence ID" value="KAF7334326.1"/>
    <property type="molecule type" value="Genomic_DNA"/>
</dbReference>
<accession>A0A8H6X538</accession>
<proteinExistence type="predicted"/>
<dbReference type="OrthoDB" id="3005893at2759"/>
<gene>
    <name evidence="1" type="ORF">MSAN_02377400</name>
</gene>
<organism evidence="1 2">
    <name type="scientific">Mycena sanguinolenta</name>
    <dbReference type="NCBI Taxonomy" id="230812"/>
    <lineage>
        <taxon>Eukaryota</taxon>
        <taxon>Fungi</taxon>
        <taxon>Dikarya</taxon>
        <taxon>Basidiomycota</taxon>
        <taxon>Agaricomycotina</taxon>
        <taxon>Agaricomycetes</taxon>
        <taxon>Agaricomycetidae</taxon>
        <taxon>Agaricales</taxon>
        <taxon>Marasmiineae</taxon>
        <taxon>Mycenaceae</taxon>
        <taxon>Mycena</taxon>
    </lineage>
</organism>
<name>A0A8H6X538_9AGAR</name>
<dbReference type="AlphaFoldDB" id="A0A8H6X538"/>
<evidence type="ECO:0000313" key="1">
    <source>
        <dbReference type="EMBL" id="KAF7334326.1"/>
    </source>
</evidence>
<sequence>MEGEEALVEKAPQAQETSDFRTIQRGDLKLVGKEVVAGRLSRRVGVRQTVYHAEIRGDPGTVTVAIYQGDGAKEDWRKHVAKIRIDLASQYHAALRIAHISLVIVLRNLWRHAAIFTISWIRYDAGEAYTLRLESRPSFWEHGITKAWLAQANRIFAELEEAYVEDCICVYSVQFALRCVVKLITAVGRMIPQF</sequence>
<comment type="caution">
    <text evidence="1">The sequence shown here is derived from an EMBL/GenBank/DDBJ whole genome shotgun (WGS) entry which is preliminary data.</text>
</comment>
<dbReference type="Proteomes" id="UP000623467">
    <property type="component" value="Unassembled WGS sequence"/>
</dbReference>
<protein>
    <submittedName>
        <fullName evidence="1">Uncharacterized protein</fullName>
    </submittedName>
</protein>
<reference evidence="1" key="1">
    <citation type="submission" date="2020-05" db="EMBL/GenBank/DDBJ databases">
        <title>Mycena genomes resolve the evolution of fungal bioluminescence.</title>
        <authorList>
            <person name="Tsai I.J."/>
        </authorList>
    </citation>
    <scope>NUCLEOTIDE SEQUENCE</scope>
    <source>
        <strain evidence="1">160909Yilan</strain>
    </source>
</reference>
<evidence type="ECO:0000313" key="2">
    <source>
        <dbReference type="Proteomes" id="UP000623467"/>
    </source>
</evidence>
<keyword evidence="2" id="KW-1185">Reference proteome</keyword>